<keyword evidence="2" id="KW-0548">Nucleotidyltransferase</keyword>
<dbReference type="AlphaFoldDB" id="A0A0J7MYU2"/>
<dbReference type="PaxDb" id="67767-A0A0J7MYU2"/>
<dbReference type="Proteomes" id="UP000036403">
    <property type="component" value="Unassembled WGS sequence"/>
</dbReference>
<dbReference type="EMBL" id="LBMM01013518">
    <property type="protein sequence ID" value="KMQ85605.1"/>
    <property type="molecule type" value="Genomic_DNA"/>
</dbReference>
<dbReference type="GO" id="GO:0003964">
    <property type="term" value="F:RNA-directed DNA polymerase activity"/>
    <property type="evidence" value="ECO:0007669"/>
    <property type="project" value="UniProtKB-KW"/>
</dbReference>
<sequence length="792" mass="91416">MHPDGTAHGESAVLIKNNIKHSEIKPYQTNEIQATNVVVEDWSGPIKVSAIYSPPKHTIKNEDYKNFFKTLGTRFIAGGDYNAKHTSWGSRITTAKGRQLLLAVQDMGLNVVSTGEPTYWPTDTQKFPDLIDFCITKGIANDNIKCKSCHDLSSDHSPVIVTLNRKTMINEISCKLHSRKTNWKSFKQSVKSTLNIKLPLKTENNIMEAVEHFNRCIQQAAWNSTPTCAQDIREYYYSLTIREMLAEKRLARKQWQRTRYPKDKTRLNHISAQLKQLLSYERNKSVQSYLEKLDATAATDFSLWKATKKLKRPIVFQPPIRKRDKTWACSNAEKAEVFAEHLNEVFLPNQIEASAMITSVEDTNYLSQIKLPDIPIKKCSMREVYAVISQLPQHKAPGYDLITAKVLRELPDKGFMFLIHLYNAVFRMGYVPPQWKVAQIIMIPKPGKNPEDIKAYRPISLLPIPSKIMEILFLKRIKPIIVEKKLIPDHQFGFRQKHSTIEQVHRLVDNINNTLEQKKYCSAAFLDIAQAFDRVWHDGLLFKVKKMVPTSYYTFVESYLNNRNFLVKQDEEVTNLYRINAGVPQGSVLGPTLYLLFTYDLPVSDKVVIGTFADDTVVLAVDKNPSQASAKLQKSLNDISHWLKTWRIKANETKSVQVTFTNRRETCPPVKLNEIEIPQANEAKYLDLYLDRRLTWRKHIFNKRKALGLKLRKLYWLICRKSQLSLQNKLLLYKSILKPISSYGIQLWGTSANSNIEILQRFQSKYLRIITDAPWYVTNNHLHRDFGISTIK</sequence>
<evidence type="ECO:0000259" key="1">
    <source>
        <dbReference type="PROSITE" id="PS50878"/>
    </source>
</evidence>
<keyword evidence="2" id="KW-0695">RNA-directed DNA polymerase</keyword>
<dbReference type="SUPFAM" id="SSF56219">
    <property type="entry name" value="DNase I-like"/>
    <property type="match status" value="1"/>
</dbReference>
<reference evidence="2 3" key="1">
    <citation type="submission" date="2015-04" db="EMBL/GenBank/DDBJ databases">
        <title>Lasius niger genome sequencing.</title>
        <authorList>
            <person name="Konorov E.A."/>
            <person name="Nikitin M.A."/>
            <person name="Kirill M.V."/>
            <person name="Chang P."/>
        </authorList>
    </citation>
    <scope>NUCLEOTIDE SEQUENCE [LARGE SCALE GENOMIC DNA]</scope>
    <source>
        <tissue evidence="2">Whole</tissue>
    </source>
</reference>
<dbReference type="CDD" id="cd01650">
    <property type="entry name" value="RT_nLTR_like"/>
    <property type="match status" value="1"/>
</dbReference>
<feature type="domain" description="Reverse transcriptase" evidence="1">
    <location>
        <begin position="424"/>
        <end position="690"/>
    </location>
</feature>
<keyword evidence="3" id="KW-1185">Reference proteome</keyword>
<dbReference type="InterPro" id="IPR000477">
    <property type="entry name" value="RT_dom"/>
</dbReference>
<comment type="caution">
    <text evidence="2">The sequence shown here is derived from an EMBL/GenBank/DDBJ whole genome shotgun (WGS) entry which is preliminary data.</text>
</comment>
<dbReference type="PANTHER" id="PTHR36688">
    <property type="entry name" value="ENDO/EXONUCLEASE/PHOSPHATASE DOMAIN-CONTAINING PROTEIN"/>
    <property type="match status" value="1"/>
</dbReference>
<dbReference type="STRING" id="67767.A0A0J7MYU2"/>
<dbReference type="Pfam" id="PF00078">
    <property type="entry name" value="RVT_1"/>
    <property type="match status" value="1"/>
</dbReference>
<evidence type="ECO:0000313" key="3">
    <source>
        <dbReference type="Proteomes" id="UP000036403"/>
    </source>
</evidence>
<dbReference type="SUPFAM" id="SSF56672">
    <property type="entry name" value="DNA/RNA polymerases"/>
    <property type="match status" value="1"/>
</dbReference>
<organism evidence="2 3">
    <name type="scientific">Lasius niger</name>
    <name type="common">Black garden ant</name>
    <dbReference type="NCBI Taxonomy" id="67767"/>
    <lineage>
        <taxon>Eukaryota</taxon>
        <taxon>Metazoa</taxon>
        <taxon>Ecdysozoa</taxon>
        <taxon>Arthropoda</taxon>
        <taxon>Hexapoda</taxon>
        <taxon>Insecta</taxon>
        <taxon>Pterygota</taxon>
        <taxon>Neoptera</taxon>
        <taxon>Endopterygota</taxon>
        <taxon>Hymenoptera</taxon>
        <taxon>Apocrita</taxon>
        <taxon>Aculeata</taxon>
        <taxon>Formicoidea</taxon>
        <taxon>Formicidae</taxon>
        <taxon>Formicinae</taxon>
        <taxon>Lasius</taxon>
        <taxon>Lasius</taxon>
    </lineage>
</organism>
<dbReference type="InterPro" id="IPR043502">
    <property type="entry name" value="DNA/RNA_pol_sf"/>
</dbReference>
<dbReference type="InterPro" id="IPR036691">
    <property type="entry name" value="Endo/exonu/phosph_ase_sf"/>
</dbReference>
<protein>
    <submittedName>
        <fullName evidence="2">Reverse transcriptase</fullName>
    </submittedName>
</protein>
<keyword evidence="2" id="KW-0808">Transferase</keyword>
<evidence type="ECO:0000313" key="2">
    <source>
        <dbReference type="EMBL" id="KMQ85605.1"/>
    </source>
</evidence>
<dbReference type="Gene3D" id="3.60.10.10">
    <property type="entry name" value="Endonuclease/exonuclease/phosphatase"/>
    <property type="match status" value="1"/>
</dbReference>
<proteinExistence type="predicted"/>
<dbReference type="InterPro" id="IPR005135">
    <property type="entry name" value="Endo/exonuclease/phosphatase"/>
</dbReference>
<accession>A0A0J7MYU2</accession>
<gene>
    <name evidence="2" type="ORF">RF55_15733</name>
</gene>
<dbReference type="InterPro" id="IPR052560">
    <property type="entry name" value="RdDP_mobile_element"/>
</dbReference>
<dbReference type="PROSITE" id="PS50878">
    <property type="entry name" value="RT_POL"/>
    <property type="match status" value="1"/>
</dbReference>
<dbReference type="Pfam" id="PF14529">
    <property type="entry name" value="Exo_endo_phos_2"/>
    <property type="match status" value="1"/>
</dbReference>
<dbReference type="OrthoDB" id="7698997at2759"/>
<dbReference type="PANTHER" id="PTHR36688:SF2">
    <property type="entry name" value="ENDONUCLEASE_EXONUCLEASE_PHOSPHATASE DOMAIN-CONTAINING PROTEIN"/>
    <property type="match status" value="1"/>
</dbReference>
<name>A0A0J7MYU2_LASNI</name>